<proteinExistence type="predicted"/>
<dbReference type="Pfam" id="PF00480">
    <property type="entry name" value="ROK"/>
    <property type="match status" value="1"/>
</dbReference>
<gene>
    <name evidence="1" type="ORF">METZ01_LOCUS110686</name>
</gene>
<dbReference type="InterPro" id="IPR049874">
    <property type="entry name" value="ROK_cs"/>
</dbReference>
<dbReference type="PROSITE" id="PS01125">
    <property type="entry name" value="ROK"/>
    <property type="match status" value="1"/>
</dbReference>
<evidence type="ECO:0008006" key="2">
    <source>
        <dbReference type="Google" id="ProtNLM"/>
    </source>
</evidence>
<protein>
    <recommendedName>
        <fullName evidence="2">Glucokinase</fullName>
    </recommendedName>
</protein>
<accession>A0A381WZS5</accession>
<dbReference type="Gene3D" id="3.30.420.40">
    <property type="match status" value="2"/>
</dbReference>
<name>A0A381WZS5_9ZZZZ</name>
<organism evidence="1">
    <name type="scientific">marine metagenome</name>
    <dbReference type="NCBI Taxonomy" id="408172"/>
    <lineage>
        <taxon>unclassified sequences</taxon>
        <taxon>metagenomes</taxon>
        <taxon>ecological metagenomes</taxon>
    </lineage>
</organism>
<dbReference type="CDD" id="cd23763">
    <property type="entry name" value="ASKHA_ATPase_ROK"/>
    <property type="match status" value="1"/>
</dbReference>
<evidence type="ECO:0000313" key="1">
    <source>
        <dbReference type="EMBL" id="SVA57832.1"/>
    </source>
</evidence>
<dbReference type="PANTHER" id="PTHR18964">
    <property type="entry name" value="ROK (REPRESSOR, ORF, KINASE) FAMILY"/>
    <property type="match status" value="1"/>
</dbReference>
<dbReference type="InterPro" id="IPR000600">
    <property type="entry name" value="ROK"/>
</dbReference>
<dbReference type="SUPFAM" id="SSF53067">
    <property type="entry name" value="Actin-like ATPase domain"/>
    <property type="match status" value="1"/>
</dbReference>
<dbReference type="InterPro" id="IPR043129">
    <property type="entry name" value="ATPase_NBD"/>
</dbReference>
<sequence length="287" mass="29469">MLVKDILAVDVGATKLAVARVASDGVIKKRSSTPTQSNDGEELFRKLVSLSEEVLEGTEVDGCGVGSAGPMTNNGEEISPLNIPQWRNFPLRSKLSEALGVPVALDNDAKAIALGEGWIGAASEHKNYLAMVVSTGIGGGFVIDGKLLDGEMGNAGHIGHINVEPGGPLCACGASGCLEAVASGGAIEKETGMPAAEASEEVKMRCGYFVGKAISIAVNLLNIPTVLIGGSVALGFGPIFLNKVRSTAASFCGLDFTKNLQINFTSLKDEAPLIGAAAVWLNTKGTS</sequence>
<dbReference type="EMBL" id="UINC01013375">
    <property type="protein sequence ID" value="SVA57832.1"/>
    <property type="molecule type" value="Genomic_DNA"/>
</dbReference>
<dbReference type="AlphaFoldDB" id="A0A381WZS5"/>
<dbReference type="PANTHER" id="PTHR18964:SF169">
    <property type="entry name" value="N-ACETYLMANNOSAMINE KINASE"/>
    <property type="match status" value="1"/>
</dbReference>
<reference evidence="1" key="1">
    <citation type="submission" date="2018-05" db="EMBL/GenBank/DDBJ databases">
        <authorList>
            <person name="Lanie J.A."/>
            <person name="Ng W.-L."/>
            <person name="Kazmierczak K.M."/>
            <person name="Andrzejewski T.M."/>
            <person name="Davidsen T.M."/>
            <person name="Wayne K.J."/>
            <person name="Tettelin H."/>
            <person name="Glass J.I."/>
            <person name="Rusch D."/>
            <person name="Podicherti R."/>
            <person name="Tsui H.-C.T."/>
            <person name="Winkler M.E."/>
        </authorList>
    </citation>
    <scope>NUCLEOTIDE SEQUENCE</scope>
</reference>